<dbReference type="SUPFAM" id="SSF47592">
    <property type="entry name" value="SWIB/MDM2 domain"/>
    <property type="match status" value="1"/>
</dbReference>
<keyword evidence="3" id="KW-1185">Reference proteome</keyword>
<proteinExistence type="predicted"/>
<dbReference type="Gene3D" id="1.10.245.10">
    <property type="entry name" value="SWIB/MDM2 domain"/>
    <property type="match status" value="1"/>
</dbReference>
<dbReference type="Pfam" id="PF02201">
    <property type="entry name" value="SWIB"/>
    <property type="match status" value="1"/>
</dbReference>
<gene>
    <name evidence="2" type="ORF">F3Y22_tig00110339pilonHSYRG00034</name>
</gene>
<reference evidence="2" key="1">
    <citation type="submission" date="2019-09" db="EMBL/GenBank/DDBJ databases">
        <title>Draft genome information of white flower Hibiscus syriacus.</title>
        <authorList>
            <person name="Kim Y.-M."/>
        </authorList>
    </citation>
    <scope>NUCLEOTIDE SEQUENCE [LARGE SCALE GENOMIC DNA]</scope>
    <source>
        <strain evidence="2">YM2019G1</strain>
    </source>
</reference>
<dbReference type="AlphaFoldDB" id="A0A6A3AVQ7"/>
<dbReference type="Proteomes" id="UP000436088">
    <property type="component" value="Unassembled WGS sequence"/>
</dbReference>
<evidence type="ECO:0000313" key="2">
    <source>
        <dbReference type="EMBL" id="KAE8708446.1"/>
    </source>
</evidence>
<organism evidence="2 3">
    <name type="scientific">Hibiscus syriacus</name>
    <name type="common">Rose of Sharon</name>
    <dbReference type="NCBI Taxonomy" id="106335"/>
    <lineage>
        <taxon>Eukaryota</taxon>
        <taxon>Viridiplantae</taxon>
        <taxon>Streptophyta</taxon>
        <taxon>Embryophyta</taxon>
        <taxon>Tracheophyta</taxon>
        <taxon>Spermatophyta</taxon>
        <taxon>Magnoliopsida</taxon>
        <taxon>eudicotyledons</taxon>
        <taxon>Gunneridae</taxon>
        <taxon>Pentapetalae</taxon>
        <taxon>rosids</taxon>
        <taxon>malvids</taxon>
        <taxon>Malvales</taxon>
        <taxon>Malvaceae</taxon>
        <taxon>Malvoideae</taxon>
        <taxon>Hibiscus</taxon>
    </lineage>
</organism>
<evidence type="ECO:0000313" key="3">
    <source>
        <dbReference type="Proteomes" id="UP000436088"/>
    </source>
</evidence>
<dbReference type="EMBL" id="VEPZ02000941">
    <property type="protein sequence ID" value="KAE8708446.1"/>
    <property type="molecule type" value="Genomic_DNA"/>
</dbReference>
<sequence length="65" mass="7533">MAQKSFFFRNVSETFEFVIELIPTDNFDPENKKVINCDEKLKKIFGGKDSIGFLEFDGLISPHFL</sequence>
<comment type="caution">
    <text evidence="2">The sequence shown here is derived from an EMBL/GenBank/DDBJ whole genome shotgun (WGS) entry which is preliminary data.</text>
</comment>
<dbReference type="InterPro" id="IPR003121">
    <property type="entry name" value="SWIB_MDM2_domain"/>
</dbReference>
<evidence type="ECO:0000259" key="1">
    <source>
        <dbReference type="Pfam" id="PF02201"/>
    </source>
</evidence>
<feature type="domain" description="DM2" evidence="1">
    <location>
        <begin position="27"/>
        <end position="64"/>
    </location>
</feature>
<dbReference type="CDD" id="cd10567">
    <property type="entry name" value="SWIB-MDM2_like"/>
    <property type="match status" value="1"/>
</dbReference>
<dbReference type="InterPro" id="IPR036885">
    <property type="entry name" value="SWIB_MDM2_dom_sf"/>
</dbReference>
<name>A0A6A3AVQ7_HIBSY</name>
<protein>
    <submittedName>
        <fullName evidence="2">Pentatricopeptide repeat-containing protein</fullName>
    </submittedName>
</protein>
<accession>A0A6A3AVQ7</accession>